<dbReference type="AlphaFoldDB" id="A0AA40CU25"/>
<dbReference type="Pfam" id="PF06985">
    <property type="entry name" value="HET"/>
    <property type="match status" value="1"/>
</dbReference>
<evidence type="ECO:0000259" key="2">
    <source>
        <dbReference type="Pfam" id="PF26640"/>
    </source>
</evidence>
<dbReference type="InterPro" id="IPR058525">
    <property type="entry name" value="DUF8212"/>
</dbReference>
<evidence type="ECO:0000313" key="3">
    <source>
        <dbReference type="EMBL" id="KAK0649253.1"/>
    </source>
</evidence>
<dbReference type="InterPro" id="IPR010730">
    <property type="entry name" value="HET"/>
</dbReference>
<dbReference type="PANTHER" id="PTHR10622:SF10">
    <property type="entry name" value="HET DOMAIN-CONTAINING PROTEIN"/>
    <property type="match status" value="1"/>
</dbReference>
<name>A0AA40CU25_9PEZI</name>
<protein>
    <recommendedName>
        <fullName evidence="5">Heterokaryon incompatibility domain-containing protein</fullName>
    </recommendedName>
</protein>
<dbReference type="Proteomes" id="UP001174936">
    <property type="component" value="Unassembled WGS sequence"/>
</dbReference>
<evidence type="ECO:0000259" key="1">
    <source>
        <dbReference type="Pfam" id="PF06985"/>
    </source>
</evidence>
<dbReference type="EMBL" id="JAULSV010000003">
    <property type="protein sequence ID" value="KAK0649253.1"/>
    <property type="molecule type" value="Genomic_DNA"/>
</dbReference>
<gene>
    <name evidence="3" type="ORF">B0T16DRAFT_409711</name>
</gene>
<evidence type="ECO:0008006" key="5">
    <source>
        <dbReference type="Google" id="ProtNLM"/>
    </source>
</evidence>
<dbReference type="Pfam" id="PF26640">
    <property type="entry name" value="DUF8212"/>
    <property type="match status" value="1"/>
</dbReference>
<feature type="domain" description="DUF8212" evidence="2">
    <location>
        <begin position="256"/>
        <end position="278"/>
    </location>
</feature>
<feature type="domain" description="Heterokaryon incompatibility" evidence="1">
    <location>
        <begin position="22"/>
        <end position="138"/>
    </location>
</feature>
<keyword evidence="4" id="KW-1185">Reference proteome</keyword>
<evidence type="ECO:0000313" key="4">
    <source>
        <dbReference type="Proteomes" id="UP001174936"/>
    </source>
</evidence>
<accession>A0AA40CU25</accession>
<sequence length="628" mass="71033">MRLINIDTLEMKEFFEHNTPRYAVLSHTWGDEEISFQDWQTIASFPELLAARPSAEDDAYTALQRRRVELLKKREGYQKILQFLSAIPPHVREGLGVEWGWIDTCCIDKTSSSELSEAINSMFRWYGYAEVCLVYLADVPSILHPQALKSSRWFTRGWTLQELLAPEYVLFLDAEWARIGVIGEEVANQDFAITIQDITGIQEYYLRRKKPFRAASISTRMSWASKRQTTRIEDMAYCLLGIFDVHMPLLYGEGRHAFIRLQEEILKTSTDHTIFAWGFGLPVADTGAVFDLKVGGLDHVLAPSPAYFACGSELEDSGQEQNDYFQMTNKGLNMTLNLRRLGFHTPPLYFASLFQARNRAPHQAAMHGYSLGFLLTRADSSNPDIANGDVMFKFPTGSPVLLPYQPDVAPSTATRSLSKATRPTSLVTRSTDMVTRSADTVTRSIFIPKLSQTLRVKQRGFGGKANLVIEMVEREQPEWRVFEVFPPLMFHVSASEFLPGNYSTYRFQLHYTLRTSEVSMASSQSHQSRKNTASRTWLIRIQGPVPFVLGVQLRWSSVPGTPQPEYLLMVCPPGLLGESLAEQYGEGFPVQGWQDIDQPTSFHGPQGTIGLTGEKSDSTLRIRVHRLT</sequence>
<organism evidence="3 4">
    <name type="scientific">Cercophora newfieldiana</name>
    <dbReference type="NCBI Taxonomy" id="92897"/>
    <lineage>
        <taxon>Eukaryota</taxon>
        <taxon>Fungi</taxon>
        <taxon>Dikarya</taxon>
        <taxon>Ascomycota</taxon>
        <taxon>Pezizomycotina</taxon>
        <taxon>Sordariomycetes</taxon>
        <taxon>Sordariomycetidae</taxon>
        <taxon>Sordariales</taxon>
        <taxon>Lasiosphaeriaceae</taxon>
        <taxon>Cercophora</taxon>
    </lineage>
</organism>
<dbReference type="PANTHER" id="PTHR10622">
    <property type="entry name" value="HET DOMAIN-CONTAINING PROTEIN"/>
    <property type="match status" value="1"/>
</dbReference>
<comment type="caution">
    <text evidence="3">The sequence shown here is derived from an EMBL/GenBank/DDBJ whole genome shotgun (WGS) entry which is preliminary data.</text>
</comment>
<proteinExistence type="predicted"/>
<reference evidence="3" key="1">
    <citation type="submission" date="2023-06" db="EMBL/GenBank/DDBJ databases">
        <title>Genome-scale phylogeny and comparative genomics of the fungal order Sordariales.</title>
        <authorList>
            <consortium name="Lawrence Berkeley National Laboratory"/>
            <person name="Hensen N."/>
            <person name="Bonometti L."/>
            <person name="Westerberg I."/>
            <person name="Brannstrom I.O."/>
            <person name="Guillou S."/>
            <person name="Cros-Aarteil S."/>
            <person name="Calhoun S."/>
            <person name="Haridas S."/>
            <person name="Kuo A."/>
            <person name="Mondo S."/>
            <person name="Pangilinan J."/>
            <person name="Riley R."/>
            <person name="Labutti K."/>
            <person name="Andreopoulos B."/>
            <person name="Lipzen A."/>
            <person name="Chen C."/>
            <person name="Yanf M."/>
            <person name="Daum C."/>
            <person name="Ng V."/>
            <person name="Clum A."/>
            <person name="Steindorff A."/>
            <person name="Ohm R."/>
            <person name="Martin F."/>
            <person name="Silar P."/>
            <person name="Natvig D."/>
            <person name="Lalanne C."/>
            <person name="Gautier V."/>
            <person name="Ament-Velasquez S.L."/>
            <person name="Kruys A."/>
            <person name="Hutchinson M.I."/>
            <person name="Powell A.J."/>
            <person name="Barry K."/>
            <person name="Miller A.N."/>
            <person name="Grigoriev I.V."/>
            <person name="Debuchy R."/>
            <person name="Gladieux P."/>
            <person name="Thoren M.H."/>
            <person name="Johannesson H."/>
        </authorList>
    </citation>
    <scope>NUCLEOTIDE SEQUENCE</scope>
    <source>
        <strain evidence="3">SMH2532-1</strain>
    </source>
</reference>